<dbReference type="GO" id="GO:0015450">
    <property type="term" value="F:protein-transporting ATPase activity"/>
    <property type="evidence" value="ECO:0007669"/>
    <property type="project" value="UniProtKB-UniRule"/>
</dbReference>
<dbReference type="AlphaFoldDB" id="A0A1F7U7D7"/>
<keyword evidence="7 9" id="KW-0811">Translocation</keyword>
<evidence type="ECO:0000256" key="1">
    <source>
        <dbReference type="ARBA" id="ARBA00004141"/>
    </source>
</evidence>
<keyword evidence="5 9" id="KW-0653">Protein transport</keyword>
<keyword evidence="6 9" id="KW-1133">Transmembrane helix</keyword>
<name>A0A1F7U7D7_9BACT</name>
<evidence type="ECO:0000256" key="9">
    <source>
        <dbReference type="RuleBase" id="RU365087"/>
    </source>
</evidence>
<keyword evidence="8 9" id="KW-0472">Membrane</keyword>
<evidence type="ECO:0000313" key="10">
    <source>
        <dbReference type="EMBL" id="OGL74175.1"/>
    </source>
</evidence>
<dbReference type="STRING" id="1802391.A3D72_02310"/>
<keyword evidence="4 9" id="KW-0812">Transmembrane</keyword>
<keyword evidence="3 9" id="KW-0813">Transport</keyword>
<dbReference type="InterPro" id="IPR004692">
    <property type="entry name" value="SecG"/>
</dbReference>
<organism evidence="10 11">
    <name type="scientific">Candidatus Uhrbacteria bacterium RIFCSPHIGHO2_02_FULL_57_19</name>
    <dbReference type="NCBI Taxonomy" id="1802391"/>
    <lineage>
        <taxon>Bacteria</taxon>
        <taxon>Candidatus Uhriibacteriota</taxon>
    </lineage>
</organism>
<accession>A0A1F7U7D7</accession>
<protein>
    <recommendedName>
        <fullName evidence="9">Protein-export membrane protein SecG</fullName>
    </recommendedName>
</protein>
<evidence type="ECO:0000256" key="8">
    <source>
        <dbReference type="ARBA" id="ARBA00023136"/>
    </source>
</evidence>
<dbReference type="NCBIfam" id="TIGR00810">
    <property type="entry name" value="secG"/>
    <property type="match status" value="1"/>
</dbReference>
<reference evidence="10 11" key="1">
    <citation type="journal article" date="2016" name="Nat. Commun.">
        <title>Thousands of microbial genomes shed light on interconnected biogeochemical processes in an aquifer system.</title>
        <authorList>
            <person name="Anantharaman K."/>
            <person name="Brown C.T."/>
            <person name="Hug L.A."/>
            <person name="Sharon I."/>
            <person name="Castelle C.J."/>
            <person name="Probst A.J."/>
            <person name="Thomas B.C."/>
            <person name="Singh A."/>
            <person name="Wilkins M.J."/>
            <person name="Karaoz U."/>
            <person name="Brodie E.L."/>
            <person name="Williams K.H."/>
            <person name="Hubbard S.S."/>
            <person name="Banfield J.F."/>
        </authorList>
    </citation>
    <scope>NUCLEOTIDE SEQUENCE [LARGE SCALE GENOMIC DNA]</scope>
</reference>
<dbReference type="GO" id="GO:0009306">
    <property type="term" value="P:protein secretion"/>
    <property type="evidence" value="ECO:0007669"/>
    <property type="project" value="UniProtKB-UniRule"/>
</dbReference>
<dbReference type="GO" id="GO:0005886">
    <property type="term" value="C:plasma membrane"/>
    <property type="evidence" value="ECO:0007669"/>
    <property type="project" value="UniProtKB-SubCell"/>
</dbReference>
<evidence type="ECO:0000256" key="4">
    <source>
        <dbReference type="ARBA" id="ARBA00022692"/>
    </source>
</evidence>
<comment type="caution">
    <text evidence="10">The sequence shown here is derived from an EMBL/GenBank/DDBJ whole genome shotgun (WGS) entry which is preliminary data.</text>
</comment>
<gene>
    <name evidence="10" type="ORF">A3D72_02310</name>
</gene>
<evidence type="ECO:0000256" key="5">
    <source>
        <dbReference type="ARBA" id="ARBA00022927"/>
    </source>
</evidence>
<comment type="similarity">
    <text evidence="2 9">Belongs to the SecG family.</text>
</comment>
<comment type="subcellular location">
    <subcellularLocation>
        <location evidence="9">Cell membrane</location>
        <topology evidence="9">Multi-pass membrane protein</topology>
    </subcellularLocation>
    <subcellularLocation>
        <location evidence="1">Membrane</location>
        <topology evidence="1">Multi-pass membrane protein</topology>
    </subcellularLocation>
</comment>
<evidence type="ECO:0000256" key="3">
    <source>
        <dbReference type="ARBA" id="ARBA00022448"/>
    </source>
</evidence>
<proteinExistence type="inferred from homology"/>
<evidence type="ECO:0000313" key="11">
    <source>
        <dbReference type="Proteomes" id="UP000176303"/>
    </source>
</evidence>
<dbReference type="Proteomes" id="UP000176303">
    <property type="component" value="Unassembled WGS sequence"/>
</dbReference>
<dbReference type="Pfam" id="PF03840">
    <property type="entry name" value="SecG"/>
    <property type="match status" value="1"/>
</dbReference>
<comment type="function">
    <text evidence="9">Involved in protein export. Participates in an early event of protein translocation.</text>
</comment>
<evidence type="ECO:0000256" key="7">
    <source>
        <dbReference type="ARBA" id="ARBA00023010"/>
    </source>
</evidence>
<dbReference type="EMBL" id="MGDZ01000005">
    <property type="protein sequence ID" value="OGL74175.1"/>
    <property type="molecule type" value="Genomic_DNA"/>
</dbReference>
<feature type="transmembrane region" description="Helical" evidence="9">
    <location>
        <begin position="50"/>
        <end position="71"/>
    </location>
</feature>
<keyword evidence="9" id="KW-1003">Cell membrane</keyword>
<evidence type="ECO:0000256" key="2">
    <source>
        <dbReference type="ARBA" id="ARBA00008445"/>
    </source>
</evidence>
<evidence type="ECO:0000256" key="6">
    <source>
        <dbReference type="ARBA" id="ARBA00022989"/>
    </source>
</evidence>
<sequence>MRTALQISLIVVSLLLIAAVLLQSRGAGLGAVFGGEGNVYRTKRGVEKIVFRATVALSAAFLLLALLNSFLPA</sequence>
<comment type="caution">
    <text evidence="9">Lacks conserved residue(s) required for the propagation of feature annotation.</text>
</comment>